<evidence type="ECO:0000313" key="1">
    <source>
        <dbReference type="EMBL" id="QHU17648.1"/>
    </source>
</evidence>
<reference evidence="1" key="1">
    <citation type="journal article" date="2020" name="Nature">
        <title>Giant virus diversity and host interactions through global metagenomics.</title>
        <authorList>
            <person name="Schulz F."/>
            <person name="Roux S."/>
            <person name="Paez-Espino D."/>
            <person name="Jungbluth S."/>
            <person name="Walsh D.A."/>
            <person name="Denef V.J."/>
            <person name="McMahon K.D."/>
            <person name="Konstantinidis K.T."/>
            <person name="Eloe-Fadrosh E.A."/>
            <person name="Kyrpides N.C."/>
            <person name="Woyke T."/>
        </authorList>
    </citation>
    <scope>NUCLEOTIDE SEQUENCE</scope>
    <source>
        <strain evidence="1">GVMAG-S-3300012919-55</strain>
    </source>
</reference>
<name>A0A6C0KMT4_9ZZZZ</name>
<organism evidence="1">
    <name type="scientific">viral metagenome</name>
    <dbReference type="NCBI Taxonomy" id="1070528"/>
    <lineage>
        <taxon>unclassified sequences</taxon>
        <taxon>metagenomes</taxon>
        <taxon>organismal metagenomes</taxon>
    </lineage>
</organism>
<protein>
    <submittedName>
        <fullName evidence="1">Uncharacterized protein</fullName>
    </submittedName>
</protein>
<dbReference type="EMBL" id="MN740916">
    <property type="protein sequence ID" value="QHU17648.1"/>
    <property type="molecule type" value="Genomic_DNA"/>
</dbReference>
<dbReference type="AlphaFoldDB" id="A0A6C0KMT4"/>
<sequence>MEDKESKFVQQEIIYCEYINMAIKYNSALNKNRGKKGRRRHIRRRN</sequence>
<proteinExistence type="predicted"/>
<accession>A0A6C0KMT4</accession>